<proteinExistence type="inferred from homology"/>
<evidence type="ECO:0000256" key="2">
    <source>
        <dbReference type="ARBA" id="ARBA00006824"/>
    </source>
</evidence>
<evidence type="ECO:0000256" key="3">
    <source>
        <dbReference type="ARBA" id="ARBA00022692"/>
    </source>
</evidence>
<reference evidence="8" key="1">
    <citation type="submission" date="2016-03" db="EMBL/GenBank/DDBJ databases">
        <authorList>
            <person name="Ploux O."/>
        </authorList>
    </citation>
    <scope>NUCLEOTIDE SEQUENCE [LARGE SCALE GENOMIC DNA]</scope>
</reference>
<dbReference type="STRING" id="4955.A0A1G4MD15"/>
<comment type="caution">
    <text evidence="6">Lacks conserved residue(s) required for the propagation of feature annotation.</text>
</comment>
<keyword evidence="9" id="KW-1185">Reference proteome</keyword>
<dbReference type="InterPro" id="IPR007248">
    <property type="entry name" value="Mpv17_PMP22"/>
</dbReference>
<gene>
    <name evidence="8" type="ORF">LAFE_0E06700G</name>
</gene>
<dbReference type="PANTHER" id="PTHR11266:SF50">
    <property type="entry name" value="VACUOLAR MEMBRANE PROTEIN YOR292C"/>
    <property type="match status" value="1"/>
</dbReference>
<dbReference type="Pfam" id="PF04117">
    <property type="entry name" value="Mpv17_PMP22"/>
    <property type="match status" value="1"/>
</dbReference>
<feature type="region of interest" description="Disordered" evidence="7">
    <location>
        <begin position="169"/>
        <end position="192"/>
    </location>
</feature>
<evidence type="ECO:0000313" key="9">
    <source>
        <dbReference type="Proteomes" id="UP000190831"/>
    </source>
</evidence>
<evidence type="ECO:0000256" key="5">
    <source>
        <dbReference type="ARBA" id="ARBA00023136"/>
    </source>
</evidence>
<comment type="similarity">
    <text evidence="2 6">Belongs to the peroxisomal membrane protein PXMP2/4 family.</text>
</comment>
<dbReference type="PANTHER" id="PTHR11266">
    <property type="entry name" value="PEROXISOMAL MEMBRANE PROTEIN 2, PXMP2 MPV17"/>
    <property type="match status" value="1"/>
</dbReference>
<sequence>MPIQLFGRDQIVVHYGRNGEQSNHDQVLDSDETEIGRVRERLKLLLARCRDRIRETKYLKLTLVHWTLLAMWILLLINLTTVYNSMYARSALLTTMCTNALLFGISDILAQCIVCYTSSQINPVPSFVDSATKTLGQRLGAFTGSHSYEVASSDDDISIFNDYGPSNYDHSSSFPHPSNEVSVEPLGEEDSQSNAHSDSFDYFRWSCFMAWGSFLSFFQVPWYRFLNYFYTEDPTVVQVLERVLSDQLLYSPISLYCFFMYSNYIMEGGDSFSFQRKLQKVYLGTLGCNYLLWPPVQFINFLTMPRHFQVPFSSSVGVLWNCFLSMRNASNSS</sequence>
<keyword evidence="4 6" id="KW-1133">Transmembrane helix</keyword>
<evidence type="ECO:0000256" key="1">
    <source>
        <dbReference type="ARBA" id="ARBA00004141"/>
    </source>
</evidence>
<comment type="subcellular location">
    <subcellularLocation>
        <location evidence="1">Membrane</location>
        <topology evidence="1">Multi-pass membrane protein</topology>
    </subcellularLocation>
</comment>
<dbReference type="OrthoDB" id="10267969at2759"/>
<accession>A0A1G4MD15</accession>
<protein>
    <submittedName>
        <fullName evidence="8">LAFE_0E06700g1_1</fullName>
    </submittedName>
</protein>
<evidence type="ECO:0000256" key="4">
    <source>
        <dbReference type="ARBA" id="ARBA00022989"/>
    </source>
</evidence>
<organism evidence="8 9">
    <name type="scientific">Lachancea fermentati</name>
    <name type="common">Zygosaccharomyces fermentati</name>
    <dbReference type="NCBI Taxonomy" id="4955"/>
    <lineage>
        <taxon>Eukaryota</taxon>
        <taxon>Fungi</taxon>
        <taxon>Dikarya</taxon>
        <taxon>Ascomycota</taxon>
        <taxon>Saccharomycotina</taxon>
        <taxon>Saccharomycetes</taxon>
        <taxon>Saccharomycetales</taxon>
        <taxon>Saccharomycetaceae</taxon>
        <taxon>Lachancea</taxon>
    </lineage>
</organism>
<evidence type="ECO:0000313" key="8">
    <source>
        <dbReference type="EMBL" id="SCW01762.1"/>
    </source>
</evidence>
<dbReference type="GO" id="GO:0005739">
    <property type="term" value="C:mitochondrion"/>
    <property type="evidence" value="ECO:0007669"/>
    <property type="project" value="TreeGrafter"/>
</dbReference>
<name>A0A1G4MD15_LACFM</name>
<dbReference type="EMBL" id="LT598488">
    <property type="protein sequence ID" value="SCW01762.1"/>
    <property type="molecule type" value="Genomic_DNA"/>
</dbReference>
<keyword evidence="3 6" id="KW-0812">Transmembrane</keyword>
<dbReference type="Proteomes" id="UP000190831">
    <property type="component" value="Chromosome E"/>
</dbReference>
<evidence type="ECO:0000256" key="6">
    <source>
        <dbReference type="RuleBase" id="RU363053"/>
    </source>
</evidence>
<evidence type="ECO:0000256" key="7">
    <source>
        <dbReference type="SAM" id="MobiDB-lite"/>
    </source>
</evidence>
<feature type="compositionally biased region" description="Polar residues" evidence="7">
    <location>
        <begin position="169"/>
        <end position="181"/>
    </location>
</feature>
<dbReference type="GO" id="GO:0016020">
    <property type="term" value="C:membrane"/>
    <property type="evidence" value="ECO:0007669"/>
    <property type="project" value="UniProtKB-SubCell"/>
</dbReference>
<dbReference type="OMA" id="FMCWGFI"/>
<dbReference type="AlphaFoldDB" id="A0A1G4MD15"/>
<keyword evidence="5 6" id="KW-0472">Membrane</keyword>
<feature type="transmembrane region" description="Helical" evidence="6">
    <location>
        <begin position="58"/>
        <end position="79"/>
    </location>
</feature>